<name>A0A6J5YEA3_9ZZZZ</name>
<dbReference type="AlphaFoldDB" id="A0A6J5YEA3"/>
<proteinExistence type="predicted"/>
<sequence length="85" mass="9322">MENPRSLPADLAGTVPGTDPGRSFTIDCDQCVMQHTDACSDCVVTFICSREPGDALVVDVGEYRALRMLSESGLVPELRHRRRIS</sequence>
<gene>
    <name evidence="1" type="ORF">UFOPK1392_00484</name>
</gene>
<organism evidence="1">
    <name type="scientific">freshwater metagenome</name>
    <dbReference type="NCBI Taxonomy" id="449393"/>
    <lineage>
        <taxon>unclassified sequences</taxon>
        <taxon>metagenomes</taxon>
        <taxon>ecological metagenomes</taxon>
    </lineage>
</organism>
<evidence type="ECO:0000313" key="1">
    <source>
        <dbReference type="EMBL" id="CAB4322747.1"/>
    </source>
</evidence>
<dbReference type="EMBL" id="CAEMXZ010000013">
    <property type="protein sequence ID" value="CAB4322747.1"/>
    <property type="molecule type" value="Genomic_DNA"/>
</dbReference>
<accession>A0A6J5YEA3</accession>
<reference evidence="1" key="1">
    <citation type="submission" date="2020-05" db="EMBL/GenBank/DDBJ databases">
        <authorList>
            <person name="Chiriac C."/>
            <person name="Salcher M."/>
            <person name="Ghai R."/>
            <person name="Kavagutti S V."/>
        </authorList>
    </citation>
    <scope>NUCLEOTIDE SEQUENCE</scope>
</reference>
<protein>
    <submittedName>
        <fullName evidence="1">Unannotated protein</fullName>
    </submittedName>
</protein>